<reference evidence="1 2" key="1">
    <citation type="journal article" date="2012" name="BMC Genomics">
        <title>Genome-guided analysis of physiological and morphological traits of the fermentative acetate oxidizer Thermacetogenium phaeum.</title>
        <authorList>
            <person name="Oehler D."/>
            <person name="Poehlein A."/>
            <person name="Leimbach A."/>
            <person name="Muller N."/>
            <person name="Daniel R."/>
            <person name="Gottschalk G."/>
            <person name="Schink B."/>
        </authorList>
    </citation>
    <scope>NUCLEOTIDE SEQUENCE [LARGE SCALE GENOMIC DNA]</scope>
    <source>
        <strain evidence="2">ATCC BAA-254 / DSM 26808 / PB</strain>
    </source>
</reference>
<dbReference type="eggNOG" id="ENOG5031K93">
    <property type="taxonomic scope" value="Bacteria"/>
</dbReference>
<sequence length="218" mass="25027">MMRREIGILLLLGFLGMGALFKYLDWVQVTKAFTANNLIRLHVIANSDERKDQEIKHLVRDRIVEALRDQLCRVNSYSEARDVVRRSLSSLSDIAREVVTAEGCSYPVRVEWGRFPFPAKSYGNLTLPEGEYEAVRLVLGEGEGSNWWCVLFPPLCFVDISGETSEFEETAVETLTQDTRQGDGERKDNTNKPGLKFRFFEYLQRDDGYLARIMKFGE</sequence>
<dbReference type="OrthoDB" id="9793324at2"/>
<dbReference type="NCBIfam" id="TIGR02837">
    <property type="entry name" value="spore_II_R"/>
    <property type="match status" value="1"/>
</dbReference>
<dbReference type="STRING" id="1089553.Tph_c12740"/>
<evidence type="ECO:0000313" key="1">
    <source>
        <dbReference type="EMBL" id="AFV11495.1"/>
    </source>
</evidence>
<protein>
    <submittedName>
        <fullName evidence="1">Stage II sporulation protein R</fullName>
    </submittedName>
</protein>
<dbReference type="Proteomes" id="UP000000467">
    <property type="component" value="Chromosome"/>
</dbReference>
<gene>
    <name evidence="1" type="primary">spoIIR</name>
    <name evidence="1" type="ordered locus">Tph_c12740</name>
</gene>
<dbReference type="HOGENOM" id="CLU_069310_2_0_9"/>
<dbReference type="InterPro" id="IPR014202">
    <property type="entry name" value="Spore_II_R"/>
</dbReference>
<accession>K4LHR2</accession>
<name>K4LHR2_THEPS</name>
<dbReference type="EMBL" id="CP003732">
    <property type="protein sequence ID" value="AFV11495.1"/>
    <property type="molecule type" value="Genomic_DNA"/>
</dbReference>
<dbReference type="AlphaFoldDB" id="K4LHR2"/>
<proteinExistence type="predicted"/>
<organism evidence="1 2">
    <name type="scientific">Thermacetogenium phaeum (strain ATCC BAA-254 / DSM 26808 / PB)</name>
    <dbReference type="NCBI Taxonomy" id="1089553"/>
    <lineage>
        <taxon>Bacteria</taxon>
        <taxon>Bacillati</taxon>
        <taxon>Bacillota</taxon>
        <taxon>Clostridia</taxon>
        <taxon>Thermoanaerobacterales</taxon>
        <taxon>Thermoanaerobacteraceae</taxon>
        <taxon>Thermacetogenium</taxon>
    </lineage>
</organism>
<evidence type="ECO:0000313" key="2">
    <source>
        <dbReference type="Proteomes" id="UP000000467"/>
    </source>
</evidence>
<dbReference type="KEGG" id="tpz:Tph_c12740"/>
<dbReference type="RefSeq" id="WP_015050376.1">
    <property type="nucleotide sequence ID" value="NC_018870.1"/>
</dbReference>
<dbReference type="Pfam" id="PF09551">
    <property type="entry name" value="Spore_II_R"/>
    <property type="match status" value="1"/>
</dbReference>
<keyword evidence="2" id="KW-1185">Reference proteome</keyword>